<dbReference type="InterPro" id="IPR012677">
    <property type="entry name" value="Nucleotide-bd_a/b_plait_sf"/>
</dbReference>
<dbReference type="GO" id="GO:0016567">
    <property type="term" value="P:protein ubiquitination"/>
    <property type="evidence" value="ECO:0007669"/>
    <property type="project" value="TreeGrafter"/>
</dbReference>
<dbReference type="PROSITE" id="PS50103">
    <property type="entry name" value="ZF_C3H1"/>
    <property type="match status" value="1"/>
</dbReference>
<evidence type="ECO:0000313" key="7">
    <source>
        <dbReference type="Proteomes" id="UP000281549"/>
    </source>
</evidence>
<dbReference type="InterPro" id="IPR000504">
    <property type="entry name" value="RRM_dom"/>
</dbReference>
<keyword evidence="1" id="KW-0694">RNA-binding</keyword>
<evidence type="ECO:0000313" key="6">
    <source>
        <dbReference type="EMBL" id="RKP15918.1"/>
    </source>
</evidence>
<name>A0A4P9Y9Y4_ROZAC</name>
<evidence type="ECO:0000259" key="5">
    <source>
        <dbReference type="PROSITE" id="PS50103"/>
    </source>
</evidence>
<proteinExistence type="predicted"/>
<dbReference type="InterPro" id="IPR039515">
    <property type="entry name" value="NOT4_mRING-HC-C4C4"/>
</dbReference>
<dbReference type="GO" id="GO:0004842">
    <property type="term" value="F:ubiquitin-protein transferase activity"/>
    <property type="evidence" value="ECO:0007669"/>
    <property type="project" value="InterPro"/>
</dbReference>
<feature type="non-terminal residue" evidence="6">
    <location>
        <position position="240"/>
    </location>
</feature>
<dbReference type="Gene3D" id="3.30.70.330">
    <property type="match status" value="1"/>
</dbReference>
<dbReference type="SUPFAM" id="SSF54928">
    <property type="entry name" value="RNA-binding domain, RBD"/>
    <property type="match status" value="1"/>
</dbReference>
<dbReference type="EMBL" id="ML007354">
    <property type="protein sequence ID" value="RKP15918.1"/>
    <property type="molecule type" value="Genomic_DNA"/>
</dbReference>
<dbReference type="PROSITE" id="PS50102">
    <property type="entry name" value="RRM"/>
    <property type="match status" value="1"/>
</dbReference>
<dbReference type="AlphaFoldDB" id="A0A4P9Y9Y4"/>
<dbReference type="GO" id="GO:0030014">
    <property type="term" value="C:CCR4-NOT complex"/>
    <property type="evidence" value="ECO:0007669"/>
    <property type="project" value="InterPro"/>
</dbReference>
<sequence>MSESTSSEEWLCPLCMEEMDLTDRHFKPCSCGYQVKLILNIEKICSFCWNHICQSLNGKCPACRKLYHEQEVEFTPIPEELLSRKKEKKKKENSSEPEKSTGSVNKKHLEHLRVIQKNLVYVIGLSTRVASEEILKQAEYFGQFGKIIKVVVNRKQVFSGTSTAGPSVSVYVTFAKKRDAALAIHTIDGSILDGRILRASFGTTKYCSFFLKNQTCPNPGCMYLHEQGEMCDSFTKEEMT</sequence>
<feature type="compositionally biased region" description="Basic and acidic residues" evidence="3">
    <location>
        <begin position="90"/>
        <end position="99"/>
    </location>
</feature>
<protein>
    <submittedName>
        <fullName evidence="6">Uncharacterized protein</fullName>
    </submittedName>
</protein>
<keyword evidence="2" id="KW-0862">Zinc</keyword>
<keyword evidence="2" id="KW-0863">Zinc-finger</keyword>
<evidence type="ECO:0000259" key="4">
    <source>
        <dbReference type="PROSITE" id="PS50102"/>
    </source>
</evidence>
<dbReference type="CDD" id="cd16618">
    <property type="entry name" value="mRING-HC-C4C4_CNOT4"/>
    <property type="match status" value="1"/>
</dbReference>
<keyword evidence="2" id="KW-0479">Metal-binding</keyword>
<evidence type="ECO:0000256" key="3">
    <source>
        <dbReference type="SAM" id="MobiDB-lite"/>
    </source>
</evidence>
<dbReference type="CDD" id="cd12438">
    <property type="entry name" value="RRM_CNOT4"/>
    <property type="match status" value="1"/>
</dbReference>
<dbReference type="SMART" id="SM00361">
    <property type="entry name" value="RRM_1"/>
    <property type="match status" value="1"/>
</dbReference>
<dbReference type="GO" id="GO:0003723">
    <property type="term" value="F:RNA binding"/>
    <property type="evidence" value="ECO:0007669"/>
    <property type="project" value="UniProtKB-UniRule"/>
</dbReference>
<dbReference type="PANTHER" id="PTHR12603:SF0">
    <property type="entry name" value="CCR4-NOT TRANSCRIPTION COMPLEX SUBUNIT 4"/>
    <property type="match status" value="1"/>
</dbReference>
<dbReference type="InterPro" id="IPR003954">
    <property type="entry name" value="RRM_euk-type"/>
</dbReference>
<gene>
    <name evidence="6" type="ORF">ROZALSC1DRAFT_18185</name>
</gene>
<dbReference type="InterPro" id="IPR000571">
    <property type="entry name" value="Znf_CCCH"/>
</dbReference>
<evidence type="ECO:0000256" key="2">
    <source>
        <dbReference type="PROSITE-ProRule" id="PRU00723"/>
    </source>
</evidence>
<dbReference type="InterPro" id="IPR035979">
    <property type="entry name" value="RBD_domain_sf"/>
</dbReference>
<dbReference type="InterPro" id="IPR013083">
    <property type="entry name" value="Znf_RING/FYVE/PHD"/>
</dbReference>
<reference evidence="7" key="1">
    <citation type="journal article" date="2018" name="Nat. Microbiol.">
        <title>Leveraging single-cell genomics to expand the fungal tree of life.</title>
        <authorList>
            <person name="Ahrendt S.R."/>
            <person name="Quandt C.A."/>
            <person name="Ciobanu D."/>
            <person name="Clum A."/>
            <person name="Salamov A."/>
            <person name="Andreopoulos B."/>
            <person name="Cheng J.F."/>
            <person name="Woyke T."/>
            <person name="Pelin A."/>
            <person name="Henrissat B."/>
            <person name="Reynolds N.K."/>
            <person name="Benny G.L."/>
            <person name="Smith M.E."/>
            <person name="James T.Y."/>
            <person name="Grigoriev I.V."/>
        </authorList>
    </citation>
    <scope>NUCLEOTIDE SEQUENCE [LARGE SCALE GENOMIC DNA]</scope>
    <source>
        <strain evidence="7">CSF55</strain>
    </source>
</reference>
<evidence type="ECO:0000256" key="1">
    <source>
        <dbReference type="PROSITE-ProRule" id="PRU00176"/>
    </source>
</evidence>
<feature type="domain" description="RRM" evidence="4">
    <location>
        <begin position="118"/>
        <end position="204"/>
    </location>
</feature>
<dbReference type="PANTHER" id="PTHR12603">
    <property type="entry name" value="CCR4-NOT TRANSCRIPTION COMPLEX RELATED"/>
    <property type="match status" value="1"/>
</dbReference>
<dbReference type="SUPFAM" id="SSF57850">
    <property type="entry name" value="RING/U-box"/>
    <property type="match status" value="1"/>
</dbReference>
<dbReference type="SMART" id="SM00360">
    <property type="entry name" value="RRM"/>
    <property type="match status" value="1"/>
</dbReference>
<dbReference type="Proteomes" id="UP000281549">
    <property type="component" value="Unassembled WGS sequence"/>
</dbReference>
<feature type="domain" description="C3H1-type" evidence="5">
    <location>
        <begin position="201"/>
        <end position="228"/>
    </location>
</feature>
<feature type="zinc finger region" description="C3H1-type" evidence="2">
    <location>
        <begin position="201"/>
        <end position="228"/>
    </location>
</feature>
<dbReference type="GO" id="GO:0008270">
    <property type="term" value="F:zinc ion binding"/>
    <property type="evidence" value="ECO:0007669"/>
    <property type="project" value="UniProtKB-KW"/>
</dbReference>
<dbReference type="InterPro" id="IPR034261">
    <property type="entry name" value="CNOT4_RRM"/>
</dbReference>
<dbReference type="Gene3D" id="3.30.40.10">
    <property type="entry name" value="Zinc/RING finger domain, C3HC4 (zinc finger)"/>
    <property type="match status" value="1"/>
</dbReference>
<dbReference type="Pfam" id="PF00076">
    <property type="entry name" value="RRM_1"/>
    <property type="match status" value="1"/>
</dbReference>
<accession>A0A4P9Y9Y4</accession>
<dbReference type="Pfam" id="PF14570">
    <property type="entry name" value="zf-RING_4"/>
    <property type="match status" value="1"/>
</dbReference>
<feature type="region of interest" description="Disordered" evidence="3">
    <location>
        <begin position="85"/>
        <end position="104"/>
    </location>
</feature>
<organism evidence="6 7">
    <name type="scientific">Rozella allomycis (strain CSF55)</name>
    <dbReference type="NCBI Taxonomy" id="988480"/>
    <lineage>
        <taxon>Eukaryota</taxon>
        <taxon>Fungi</taxon>
        <taxon>Fungi incertae sedis</taxon>
        <taxon>Cryptomycota</taxon>
        <taxon>Cryptomycota incertae sedis</taxon>
        <taxon>Rozella</taxon>
    </lineage>
</organism>
<dbReference type="InterPro" id="IPR039780">
    <property type="entry name" value="Mot2"/>
</dbReference>